<name>A0A4U0XXF0_9PEZI</name>
<dbReference type="AlphaFoldDB" id="A0A4U0XXF0"/>
<dbReference type="STRING" id="329884.A0A4U0XXF0"/>
<dbReference type="EMBL" id="NAJQ01000053">
    <property type="protein sequence ID" value="TKA81341.1"/>
    <property type="molecule type" value="Genomic_DNA"/>
</dbReference>
<comment type="caution">
    <text evidence="1">The sequence shown here is derived from an EMBL/GenBank/DDBJ whole genome shotgun (WGS) entry which is preliminary data.</text>
</comment>
<keyword evidence="2" id="KW-1185">Reference proteome</keyword>
<dbReference type="InterPro" id="IPR032710">
    <property type="entry name" value="NTF2-like_dom_sf"/>
</dbReference>
<dbReference type="Proteomes" id="UP000309340">
    <property type="component" value="Unassembled WGS sequence"/>
</dbReference>
<dbReference type="Gene3D" id="3.10.450.50">
    <property type="match status" value="1"/>
</dbReference>
<dbReference type="OrthoDB" id="3468019at2759"/>
<dbReference type="PANTHER" id="PTHR39401:SF1">
    <property type="entry name" value="SNOAL-LIKE DOMAIN-CONTAINING PROTEIN"/>
    <property type="match status" value="1"/>
</dbReference>
<gene>
    <name evidence="1" type="ORF">B0A55_02766</name>
</gene>
<evidence type="ECO:0008006" key="3">
    <source>
        <dbReference type="Google" id="ProtNLM"/>
    </source>
</evidence>
<proteinExistence type="predicted"/>
<protein>
    <recommendedName>
        <fullName evidence="3">SnoaL-like domain-containing protein</fullName>
    </recommendedName>
</protein>
<dbReference type="SUPFAM" id="SSF54427">
    <property type="entry name" value="NTF2-like"/>
    <property type="match status" value="1"/>
</dbReference>
<accession>A0A4U0XXF0</accession>
<evidence type="ECO:0000313" key="2">
    <source>
        <dbReference type="Proteomes" id="UP000309340"/>
    </source>
</evidence>
<evidence type="ECO:0000313" key="1">
    <source>
        <dbReference type="EMBL" id="TKA81341.1"/>
    </source>
</evidence>
<dbReference type="PANTHER" id="PTHR39401">
    <property type="entry name" value="SNOAL-LIKE DOMAIN-CONTAINING PROTEIN"/>
    <property type="match status" value="1"/>
</dbReference>
<organism evidence="1 2">
    <name type="scientific">Friedmanniomyces simplex</name>
    <dbReference type="NCBI Taxonomy" id="329884"/>
    <lineage>
        <taxon>Eukaryota</taxon>
        <taxon>Fungi</taxon>
        <taxon>Dikarya</taxon>
        <taxon>Ascomycota</taxon>
        <taxon>Pezizomycotina</taxon>
        <taxon>Dothideomycetes</taxon>
        <taxon>Dothideomycetidae</taxon>
        <taxon>Mycosphaerellales</taxon>
        <taxon>Teratosphaeriaceae</taxon>
        <taxon>Friedmanniomyces</taxon>
    </lineage>
</organism>
<reference evidence="1 2" key="1">
    <citation type="submission" date="2017-03" db="EMBL/GenBank/DDBJ databases">
        <title>Genomes of endolithic fungi from Antarctica.</title>
        <authorList>
            <person name="Coleine C."/>
            <person name="Masonjones S."/>
            <person name="Stajich J.E."/>
        </authorList>
    </citation>
    <scope>NUCLEOTIDE SEQUENCE [LARGE SCALE GENOMIC DNA]</scope>
    <source>
        <strain evidence="1 2">CCFEE 5184</strain>
    </source>
</reference>
<sequence length="143" mass="16335">MSQYTAKVPSDDLVKPGIRSFYESFYAVSDTPDDHEKYASFFTKDARLVMASNEADGRDEILNMRKGMWEKVAKRSHKPDKIFSFGPGSNEVMLFGTVDYELKDGKKTTVEWSARARFVEENGALKMDFYQVYLDTAAMSRAK</sequence>